<protein>
    <recommendedName>
        <fullName evidence="4">PLD phosphodiesterase domain-containing protein</fullName>
    </recommendedName>
</protein>
<dbReference type="SUPFAM" id="SSF52540">
    <property type="entry name" value="P-loop containing nucleoside triphosphate hydrolases"/>
    <property type="match status" value="1"/>
</dbReference>
<sequence length="261" mass="28930">MITGRLITGGQEDPLLPHLIEHLSSASSVDIATAFAFSRGVGLIEKHLEDLLKRGGQARILVGDYLSATEPDALIRLLDLADGERRIEFKIFQSGGTSFHPKAYIFSGPEERISAFVGSSNLSEMALTKGVEWNYLISRETPGPHLAKIVDAFQHLWEHEQTHPLDHDWIGEYAKTREPPSPKHSGMVPEHEAPITPNSLQKQALQALEETRSNGFTAGLVVLPTGSGKTWLSALDTNRPEYPRILFVAHREEILNQSRDT</sequence>
<dbReference type="Gene3D" id="3.30.870.10">
    <property type="entry name" value="Endonuclease Chain A"/>
    <property type="match status" value="1"/>
</dbReference>
<reference evidence="3" key="1">
    <citation type="submission" date="2018-05" db="EMBL/GenBank/DDBJ databases">
        <authorList>
            <person name="Lanie J.A."/>
            <person name="Ng W.-L."/>
            <person name="Kazmierczak K.M."/>
            <person name="Andrzejewski T.M."/>
            <person name="Davidsen T.M."/>
            <person name="Wayne K.J."/>
            <person name="Tettelin H."/>
            <person name="Glass J.I."/>
            <person name="Rusch D."/>
            <person name="Podicherti R."/>
            <person name="Tsui H.-C.T."/>
            <person name="Winkler M.E."/>
        </authorList>
    </citation>
    <scope>NUCLEOTIDE SEQUENCE</scope>
</reference>
<evidence type="ECO:0000313" key="3">
    <source>
        <dbReference type="EMBL" id="SVC28358.1"/>
    </source>
</evidence>
<dbReference type="AlphaFoldDB" id="A0A382KUU6"/>
<dbReference type="GO" id="GO:0005524">
    <property type="term" value="F:ATP binding"/>
    <property type="evidence" value="ECO:0007669"/>
    <property type="project" value="InterPro"/>
</dbReference>
<accession>A0A382KUU6</accession>
<dbReference type="Pfam" id="PF13091">
    <property type="entry name" value="PLDc_2"/>
    <property type="match status" value="1"/>
</dbReference>
<feature type="non-terminal residue" evidence="3">
    <location>
        <position position="261"/>
    </location>
</feature>
<organism evidence="3">
    <name type="scientific">marine metagenome</name>
    <dbReference type="NCBI Taxonomy" id="408172"/>
    <lineage>
        <taxon>unclassified sequences</taxon>
        <taxon>metagenomes</taxon>
        <taxon>ecological metagenomes</taxon>
    </lineage>
</organism>
<dbReference type="GO" id="GO:0003677">
    <property type="term" value="F:DNA binding"/>
    <property type="evidence" value="ECO:0007669"/>
    <property type="project" value="InterPro"/>
</dbReference>
<dbReference type="InterPro" id="IPR027417">
    <property type="entry name" value="P-loop_NTPase"/>
</dbReference>
<evidence type="ECO:0000259" key="1">
    <source>
        <dbReference type="Pfam" id="PF04851"/>
    </source>
</evidence>
<dbReference type="Pfam" id="PF04851">
    <property type="entry name" value="ResIII"/>
    <property type="match status" value="1"/>
</dbReference>
<evidence type="ECO:0008006" key="4">
    <source>
        <dbReference type="Google" id="ProtNLM"/>
    </source>
</evidence>
<gene>
    <name evidence="3" type="ORF">METZ01_LOCUS281212</name>
</gene>
<dbReference type="InterPro" id="IPR025202">
    <property type="entry name" value="PLD-like_dom"/>
</dbReference>
<dbReference type="InterPro" id="IPR006935">
    <property type="entry name" value="Helicase/UvrB_N"/>
</dbReference>
<name>A0A382KUU6_9ZZZZ</name>
<feature type="domain" description="Helicase/UvrB N-terminal" evidence="1">
    <location>
        <begin position="195"/>
        <end position="260"/>
    </location>
</feature>
<dbReference type="EMBL" id="UINC01083041">
    <property type="protein sequence ID" value="SVC28358.1"/>
    <property type="molecule type" value="Genomic_DNA"/>
</dbReference>
<evidence type="ECO:0000259" key="2">
    <source>
        <dbReference type="Pfam" id="PF13091"/>
    </source>
</evidence>
<dbReference type="Gene3D" id="3.40.50.300">
    <property type="entry name" value="P-loop containing nucleotide triphosphate hydrolases"/>
    <property type="match status" value="1"/>
</dbReference>
<dbReference type="SUPFAM" id="SSF56024">
    <property type="entry name" value="Phospholipase D/nuclease"/>
    <property type="match status" value="1"/>
</dbReference>
<dbReference type="GO" id="GO:0016787">
    <property type="term" value="F:hydrolase activity"/>
    <property type="evidence" value="ECO:0007669"/>
    <property type="project" value="InterPro"/>
</dbReference>
<proteinExistence type="predicted"/>
<feature type="domain" description="Phospholipase D-like" evidence="2">
    <location>
        <begin position="19"/>
        <end position="157"/>
    </location>
</feature>